<organism evidence="3 5">
    <name type="scientific">Campylobacter hepaticus</name>
    <dbReference type="NCBI Taxonomy" id="1813019"/>
    <lineage>
        <taxon>Bacteria</taxon>
        <taxon>Pseudomonadati</taxon>
        <taxon>Campylobacterota</taxon>
        <taxon>Epsilonproteobacteria</taxon>
        <taxon>Campylobacterales</taxon>
        <taxon>Campylobacteraceae</taxon>
        <taxon>Campylobacter</taxon>
    </lineage>
</organism>
<dbReference type="PANTHER" id="PTHR35177">
    <property type="entry name" value="HYDROGENASE MATURATION FACTOR HYBG"/>
    <property type="match status" value="1"/>
</dbReference>
<evidence type="ECO:0000313" key="2">
    <source>
        <dbReference type="EMBL" id="AXP08772.1"/>
    </source>
</evidence>
<dbReference type="OrthoDB" id="9806017at2"/>
<sequence length="97" mass="11143">MCLSIPSEILEIDEFNNALVQTLGVRRKVNLDLIDESLQKGDYVLIHVGVAMEKIDKEAALESIKTYEEIVEKMNNEEIKSDEGDLGLNEFYRRIQK</sequence>
<dbReference type="Gene3D" id="2.30.30.140">
    <property type="match status" value="1"/>
</dbReference>
<comment type="similarity">
    <text evidence="1">Belongs to the HupF/HypC family.</text>
</comment>
<evidence type="ECO:0000313" key="3">
    <source>
        <dbReference type="EMBL" id="RQD87934.1"/>
    </source>
</evidence>
<dbReference type="PANTHER" id="PTHR35177:SF2">
    <property type="entry name" value="HYDROGENASE MATURATION FACTOR HYBG"/>
    <property type="match status" value="1"/>
</dbReference>
<evidence type="ECO:0000313" key="4">
    <source>
        <dbReference type="Proteomes" id="UP000093205"/>
    </source>
</evidence>
<accession>A0A424Z1B2</accession>
<dbReference type="SUPFAM" id="SSF159127">
    <property type="entry name" value="HupF/HypC-like"/>
    <property type="match status" value="1"/>
</dbReference>
<dbReference type="InterPro" id="IPR001109">
    <property type="entry name" value="Hydrogenase_HupF/HypC"/>
</dbReference>
<dbReference type="RefSeq" id="WP_066776632.1">
    <property type="nucleotide sequence ID" value="NZ_CBCSFE010000003.1"/>
</dbReference>
<dbReference type="STRING" id="1813019.A2J15_01160"/>
<dbReference type="Pfam" id="PF01455">
    <property type="entry name" value="HupF_HypC"/>
    <property type="match status" value="1"/>
</dbReference>
<reference evidence="4 5" key="1">
    <citation type="submission" date="2018-08" db="EMBL/GenBank/DDBJ databases">
        <title>Survival mechanisms of Campylobacter hepaticus identified by genomic analysis and comparative transcriptomic analysis of in vivo and in vitro derived bacteria.</title>
        <authorList>
            <person name="Van T.T.H."/>
            <person name="Moore R.J."/>
        </authorList>
    </citation>
    <scope>NUCLEOTIDE SEQUENCE [LARGE SCALE GENOMIC DNA]</scope>
    <source>
        <strain evidence="3 5">54L</strain>
        <strain evidence="2 4">HV10</strain>
    </source>
</reference>
<dbReference type="KEGG" id="chw:A2J15_003490"/>
<dbReference type="GO" id="GO:0051604">
    <property type="term" value="P:protein maturation"/>
    <property type="evidence" value="ECO:0007669"/>
    <property type="project" value="TreeGrafter"/>
</dbReference>
<dbReference type="Proteomes" id="UP000093205">
    <property type="component" value="Chromosome"/>
</dbReference>
<protein>
    <submittedName>
        <fullName evidence="3">HypC/HybG/HupF family hydrogenase formation chaperone</fullName>
    </submittedName>
</protein>
<name>A0A424Z1B2_9BACT</name>
<dbReference type="FunFam" id="2.30.30.140:FF:000022">
    <property type="entry name" value="Hydrogenase assembly chaperone HybG"/>
    <property type="match status" value="1"/>
</dbReference>
<evidence type="ECO:0000313" key="5">
    <source>
        <dbReference type="Proteomes" id="UP000286095"/>
    </source>
</evidence>
<dbReference type="EMBL" id="QURW01000006">
    <property type="protein sequence ID" value="RQD87934.1"/>
    <property type="molecule type" value="Genomic_DNA"/>
</dbReference>
<evidence type="ECO:0000256" key="1">
    <source>
        <dbReference type="ARBA" id="ARBA00006018"/>
    </source>
</evidence>
<dbReference type="Proteomes" id="UP000286095">
    <property type="component" value="Unassembled WGS sequence"/>
</dbReference>
<dbReference type="EMBL" id="CP031611">
    <property type="protein sequence ID" value="AXP08772.1"/>
    <property type="molecule type" value="Genomic_DNA"/>
</dbReference>
<proteinExistence type="inferred from homology"/>
<keyword evidence="4" id="KW-1185">Reference proteome</keyword>
<dbReference type="AlphaFoldDB" id="A0A424Z1B2"/>
<dbReference type="PRINTS" id="PR00445">
    <property type="entry name" value="HUPFHYPC"/>
</dbReference>
<dbReference type="NCBIfam" id="TIGR00074">
    <property type="entry name" value="hypC_hupF"/>
    <property type="match status" value="1"/>
</dbReference>
<dbReference type="GO" id="GO:1902670">
    <property type="term" value="F:carbon dioxide binding"/>
    <property type="evidence" value="ECO:0007669"/>
    <property type="project" value="TreeGrafter"/>
</dbReference>
<dbReference type="GeneID" id="44004574"/>
<gene>
    <name evidence="3" type="primary">hypC</name>
    <name evidence="2" type="ORF">A2J15_003490</name>
    <name evidence="3" type="ORF">DZD40_03245</name>
</gene>
<dbReference type="GO" id="GO:0005506">
    <property type="term" value="F:iron ion binding"/>
    <property type="evidence" value="ECO:0007669"/>
    <property type="project" value="TreeGrafter"/>
</dbReference>